<evidence type="ECO:0000313" key="2">
    <source>
        <dbReference type="Proteomes" id="UP000645517"/>
    </source>
</evidence>
<proteinExistence type="predicted"/>
<organism evidence="1 2">
    <name type="scientific">Deinococcus daejeonensis</name>
    <dbReference type="NCBI Taxonomy" id="1007098"/>
    <lineage>
        <taxon>Bacteria</taxon>
        <taxon>Thermotogati</taxon>
        <taxon>Deinococcota</taxon>
        <taxon>Deinococci</taxon>
        <taxon>Deinococcales</taxon>
        <taxon>Deinococcaceae</taxon>
        <taxon>Deinococcus</taxon>
    </lineage>
</organism>
<keyword evidence="2" id="KW-1185">Reference proteome</keyword>
<dbReference type="Proteomes" id="UP000645517">
    <property type="component" value="Unassembled WGS sequence"/>
</dbReference>
<accession>A0ABQ2JD33</accession>
<protein>
    <submittedName>
        <fullName evidence="1">Uncharacterized protein</fullName>
    </submittedName>
</protein>
<evidence type="ECO:0000313" key="1">
    <source>
        <dbReference type="EMBL" id="GGN44483.1"/>
    </source>
</evidence>
<dbReference type="EMBL" id="BMOR01000023">
    <property type="protein sequence ID" value="GGN44483.1"/>
    <property type="molecule type" value="Genomic_DNA"/>
</dbReference>
<comment type="caution">
    <text evidence="1">The sequence shown here is derived from an EMBL/GenBank/DDBJ whole genome shotgun (WGS) entry which is preliminary data.</text>
</comment>
<sequence length="115" mass="12741">MLLKENVEDVSRLVYRPPQPMGDPSHPHVHFIQMSPRTPTGFSVTQFLSQERRKYDVPLPQGLVADHDPALVEEFLHVTVTEREPMVEPQGVADDAQGKSMTVGLLAAHSSACRG</sequence>
<name>A0ABQ2JD33_9DEIO</name>
<reference evidence="2" key="1">
    <citation type="journal article" date="2019" name="Int. J. Syst. Evol. Microbiol.">
        <title>The Global Catalogue of Microorganisms (GCM) 10K type strain sequencing project: providing services to taxonomists for standard genome sequencing and annotation.</title>
        <authorList>
            <consortium name="The Broad Institute Genomics Platform"/>
            <consortium name="The Broad Institute Genome Sequencing Center for Infectious Disease"/>
            <person name="Wu L."/>
            <person name="Ma J."/>
        </authorList>
    </citation>
    <scope>NUCLEOTIDE SEQUENCE [LARGE SCALE GENOMIC DNA]</scope>
    <source>
        <strain evidence="2">JCM 16918</strain>
    </source>
</reference>
<gene>
    <name evidence="1" type="ORF">GCM10010842_33110</name>
</gene>